<evidence type="ECO:0000313" key="2">
    <source>
        <dbReference type="Proteomes" id="UP001500167"/>
    </source>
</evidence>
<organism evidence="1 2">
    <name type="scientific">Sphingobacterium ginsenosidimutans</name>
    <dbReference type="NCBI Taxonomy" id="687845"/>
    <lineage>
        <taxon>Bacteria</taxon>
        <taxon>Pseudomonadati</taxon>
        <taxon>Bacteroidota</taxon>
        <taxon>Sphingobacteriia</taxon>
        <taxon>Sphingobacteriales</taxon>
        <taxon>Sphingobacteriaceae</taxon>
        <taxon>Sphingobacterium</taxon>
    </lineage>
</organism>
<evidence type="ECO:0000313" key="1">
    <source>
        <dbReference type="EMBL" id="GAA4177890.1"/>
    </source>
</evidence>
<sequence length="68" mass="7758">MPQLAVLTELKNRFLDESLVYVIVGIIGDTALAWVERKITALDNLRPVDCVGNTRLERRLKTMLMRMG</sequence>
<name>A0ABP8A4X0_9SPHI</name>
<reference evidence="2" key="1">
    <citation type="journal article" date="2019" name="Int. J. Syst. Evol. Microbiol.">
        <title>The Global Catalogue of Microorganisms (GCM) 10K type strain sequencing project: providing services to taxonomists for standard genome sequencing and annotation.</title>
        <authorList>
            <consortium name="The Broad Institute Genomics Platform"/>
            <consortium name="The Broad Institute Genome Sequencing Center for Infectious Disease"/>
            <person name="Wu L."/>
            <person name="Ma J."/>
        </authorList>
    </citation>
    <scope>NUCLEOTIDE SEQUENCE [LARGE SCALE GENOMIC DNA]</scope>
    <source>
        <strain evidence="2">JCM 16722</strain>
    </source>
</reference>
<accession>A0ABP8A4X0</accession>
<dbReference type="EMBL" id="BAAAZK010000007">
    <property type="protein sequence ID" value="GAA4177890.1"/>
    <property type="molecule type" value="Genomic_DNA"/>
</dbReference>
<gene>
    <name evidence="1" type="ORF">GCM10022218_27490</name>
</gene>
<protein>
    <submittedName>
        <fullName evidence="1">Uncharacterized protein</fullName>
    </submittedName>
</protein>
<proteinExistence type="predicted"/>
<comment type="caution">
    <text evidence="1">The sequence shown here is derived from an EMBL/GenBank/DDBJ whole genome shotgun (WGS) entry which is preliminary data.</text>
</comment>
<keyword evidence="2" id="KW-1185">Reference proteome</keyword>
<dbReference type="Proteomes" id="UP001500167">
    <property type="component" value="Unassembled WGS sequence"/>
</dbReference>